<dbReference type="AlphaFoldDB" id="A0A263BUZ1"/>
<evidence type="ECO:0000313" key="1">
    <source>
        <dbReference type="EMBL" id="OZM57362.1"/>
    </source>
</evidence>
<organism evidence="1 2">
    <name type="scientific">Lottiidibacillus patelloidae</name>
    <dbReference type="NCBI Taxonomy" id="2670334"/>
    <lineage>
        <taxon>Bacteria</taxon>
        <taxon>Bacillati</taxon>
        <taxon>Bacillota</taxon>
        <taxon>Bacilli</taxon>
        <taxon>Bacillales</taxon>
        <taxon>Bacillaceae</taxon>
        <taxon>Lottiidibacillus</taxon>
    </lineage>
</organism>
<proteinExistence type="predicted"/>
<dbReference type="Proteomes" id="UP000217083">
    <property type="component" value="Unassembled WGS sequence"/>
</dbReference>
<accession>A0A263BUZ1</accession>
<keyword evidence="2" id="KW-1185">Reference proteome</keyword>
<name>A0A263BUZ1_9BACI</name>
<evidence type="ECO:0000313" key="2">
    <source>
        <dbReference type="Proteomes" id="UP000217083"/>
    </source>
</evidence>
<dbReference type="RefSeq" id="WP_094923967.1">
    <property type="nucleotide sequence ID" value="NZ_NPIA01000003.1"/>
</dbReference>
<reference evidence="1 2" key="2">
    <citation type="submission" date="2017-09" db="EMBL/GenBank/DDBJ databases">
        <title>Bacillus patelloidae sp. nov., isolated from the intestinal tract of a marine limpet.</title>
        <authorList>
            <person name="Liu R."/>
            <person name="Dong C."/>
            <person name="Shao Z."/>
        </authorList>
    </citation>
    <scope>NUCLEOTIDE SEQUENCE [LARGE SCALE GENOMIC DNA]</scope>
    <source>
        <strain evidence="1 2">SA5d-4</strain>
    </source>
</reference>
<comment type="caution">
    <text evidence="1">The sequence shown here is derived from an EMBL/GenBank/DDBJ whole genome shotgun (WGS) entry which is preliminary data.</text>
</comment>
<dbReference type="EMBL" id="NPIA01000003">
    <property type="protein sequence ID" value="OZM57362.1"/>
    <property type="molecule type" value="Genomic_DNA"/>
</dbReference>
<protein>
    <submittedName>
        <fullName evidence="1">Uncharacterized protein</fullName>
    </submittedName>
</protein>
<gene>
    <name evidence="1" type="ORF">CIB95_07830</name>
</gene>
<sequence>MNVLKGMKIQLPVTAKMLSHMLNGKKFKYIKSLKVNIDEPFIKIEVTFLLLKFEFKAEIMIIPYTTKGSRSVKFKIINIKPKLLTLIKLFSFNKHKFITLNKGYIFINLNGIKKVKEIKYGKITEIQIKNKILWCKIEV</sequence>
<reference evidence="2" key="1">
    <citation type="submission" date="2017-08" db="EMBL/GenBank/DDBJ databases">
        <authorList>
            <person name="Huang Z."/>
        </authorList>
    </citation>
    <scope>NUCLEOTIDE SEQUENCE [LARGE SCALE GENOMIC DNA]</scope>
    <source>
        <strain evidence="2">SA5d-4</strain>
    </source>
</reference>